<reference evidence="1 2" key="1">
    <citation type="submission" date="2014-02" db="EMBL/GenBank/DDBJ databases">
        <title>The genome sequence of the entomopathogenic fungus Metarhizium robertsii ARSEF 2575.</title>
        <authorList>
            <person name="Giuliano Garisto Donzelli B."/>
            <person name="Roe B.A."/>
            <person name="Macmil S.L."/>
            <person name="Krasnoff S.B."/>
            <person name="Gibson D.M."/>
        </authorList>
    </citation>
    <scope>NUCLEOTIDE SEQUENCE [LARGE SCALE GENOMIC DNA]</scope>
    <source>
        <strain evidence="1 2">ARSEF 2575</strain>
    </source>
</reference>
<name>A0A0A1UXE3_9HYPO</name>
<evidence type="ECO:0000313" key="2">
    <source>
        <dbReference type="Proteomes" id="UP000030151"/>
    </source>
</evidence>
<dbReference type="HOGENOM" id="CLU_2373254_0_0_1"/>
<dbReference type="EMBL" id="JELW01000004">
    <property type="protein sequence ID" value="EXV02584.1"/>
    <property type="molecule type" value="Genomic_DNA"/>
</dbReference>
<dbReference type="AlphaFoldDB" id="A0A0A1UXE3"/>
<sequence length="95" mass="10847">MGMDSEKRRQRMIAEWVKLAAKNNMMTEPNIVYPLLTVRVVALSRMKRSCTSEAEDASPGPVSPDTELYFGPNPTPRYMLQEKLCQALHMERSSE</sequence>
<protein>
    <submittedName>
        <fullName evidence="1">Uncharacterized protein</fullName>
    </submittedName>
</protein>
<evidence type="ECO:0000313" key="1">
    <source>
        <dbReference type="EMBL" id="EXV02584.1"/>
    </source>
</evidence>
<proteinExistence type="predicted"/>
<organism evidence="1 2">
    <name type="scientific">Metarhizium robertsii</name>
    <dbReference type="NCBI Taxonomy" id="568076"/>
    <lineage>
        <taxon>Eukaryota</taxon>
        <taxon>Fungi</taxon>
        <taxon>Dikarya</taxon>
        <taxon>Ascomycota</taxon>
        <taxon>Pezizomycotina</taxon>
        <taxon>Sordariomycetes</taxon>
        <taxon>Hypocreomycetidae</taxon>
        <taxon>Hypocreales</taxon>
        <taxon>Clavicipitaceae</taxon>
        <taxon>Metarhizium</taxon>
    </lineage>
</organism>
<accession>A0A0A1UXE3</accession>
<gene>
    <name evidence="1" type="ORF">X797_003706</name>
</gene>
<comment type="caution">
    <text evidence="1">The sequence shown here is derived from an EMBL/GenBank/DDBJ whole genome shotgun (WGS) entry which is preliminary data.</text>
</comment>
<dbReference type="Proteomes" id="UP000030151">
    <property type="component" value="Unassembled WGS sequence"/>
</dbReference>